<dbReference type="OrthoDB" id="8746852at2"/>
<name>A0A371YP18_9GAMM</name>
<gene>
    <name evidence="2" type="ORF">ACFODO_09835</name>
    <name evidence="3" type="ORF">C9E89_012440</name>
</gene>
<keyword evidence="2" id="KW-0378">Hydrolase</keyword>
<dbReference type="Gene3D" id="3.40.50.1000">
    <property type="entry name" value="HAD superfamily/HAD-like"/>
    <property type="match status" value="1"/>
</dbReference>
<protein>
    <submittedName>
        <fullName evidence="2">HAD family hydrolase</fullName>
    </submittedName>
</protein>
<dbReference type="InterPro" id="IPR006380">
    <property type="entry name" value="SPP-like_dom"/>
</dbReference>
<evidence type="ECO:0000313" key="2">
    <source>
        <dbReference type="EMBL" id="MFC2995563.1"/>
    </source>
</evidence>
<dbReference type="RefSeq" id="WP_107008663.1">
    <property type="nucleotide sequence ID" value="NZ_JBHRSF010000031.1"/>
</dbReference>
<sequence length="260" mass="29466">MNHKPLIFVDLDDTLFQTNRKSAPTDLHKIATTDISGQPLSYMKPKQQIFVNWLFASAEVIPVTARSVEALRRVHLPFQYGAVCSHGGTIIDHQQNIDQDWFNIQQQAVAQFNELLHELPDILLKTAQDLGSIRTWTVEENGLKIYSVAKQNQPETGLFLDQLVEHLPAEVIEHCYIHINGNNLAVIPKFVSKQKAVEFFIEKHDPKGERAILGWGDSLSDAGFLSCCDWFGMPKNSQLDQFLAQNLINDHRQKGFLGHV</sequence>
<reference evidence="5" key="3">
    <citation type="journal article" date="2019" name="Int. J. Syst. Evol. Microbiol.">
        <title>The Global Catalogue of Microorganisms (GCM) 10K type strain sequencing project: providing services to taxonomists for standard genome sequencing and annotation.</title>
        <authorList>
            <consortium name="The Broad Institute Genomics Platform"/>
            <consortium name="The Broad Institute Genome Sequencing Center for Infectious Disease"/>
            <person name="Wu L."/>
            <person name="Ma J."/>
        </authorList>
    </citation>
    <scope>NUCLEOTIDE SEQUENCE [LARGE SCALE GENOMIC DNA]</scope>
    <source>
        <strain evidence="5">KCTC 62575</strain>
    </source>
</reference>
<evidence type="ECO:0000313" key="4">
    <source>
        <dbReference type="Proteomes" id="UP000240957"/>
    </source>
</evidence>
<dbReference type="PIRSF" id="PIRSF030802">
    <property type="entry name" value="UCP030802"/>
    <property type="match status" value="1"/>
</dbReference>
<evidence type="ECO:0000259" key="1">
    <source>
        <dbReference type="Pfam" id="PF05116"/>
    </source>
</evidence>
<comment type="caution">
    <text evidence="3">The sequence shown here is derived from an EMBL/GenBank/DDBJ whole genome shotgun (WGS) entry which is preliminary data.</text>
</comment>
<dbReference type="InterPro" id="IPR024197">
    <property type="entry name" value="TPP-like"/>
</dbReference>
<reference evidence="2" key="1">
    <citation type="journal article" date="2014" name="Int. J. Syst. Evol. Microbiol.">
        <title>Complete genome of a new Firmicutes species belonging to the dominant human colonic microbiota ('Ruminococcus bicirculans') reveals two chromosomes and a selective capacity to utilize plant glucans.</title>
        <authorList>
            <consortium name="NISC Comparative Sequencing Program"/>
            <person name="Wegmann U."/>
            <person name="Louis P."/>
            <person name="Goesmann A."/>
            <person name="Henrissat B."/>
            <person name="Duncan S.H."/>
            <person name="Flint H.J."/>
        </authorList>
    </citation>
    <scope>NUCLEOTIDE SEQUENCE</scope>
    <source>
        <strain evidence="2">KCTC 62575</strain>
    </source>
</reference>
<proteinExistence type="predicted"/>
<evidence type="ECO:0000313" key="5">
    <source>
        <dbReference type="Proteomes" id="UP001595455"/>
    </source>
</evidence>
<organism evidence="3 4">
    <name type="scientific">Acinetobacter sichuanensis</name>
    <dbReference type="NCBI Taxonomy" id="2136183"/>
    <lineage>
        <taxon>Bacteria</taxon>
        <taxon>Pseudomonadati</taxon>
        <taxon>Pseudomonadota</taxon>
        <taxon>Gammaproteobacteria</taxon>
        <taxon>Moraxellales</taxon>
        <taxon>Moraxellaceae</taxon>
        <taxon>Acinetobacter</taxon>
    </lineage>
</organism>
<keyword evidence="5" id="KW-1185">Reference proteome</keyword>
<dbReference type="InterPro" id="IPR036412">
    <property type="entry name" value="HAD-like_sf"/>
</dbReference>
<reference evidence="2" key="4">
    <citation type="submission" date="2024-09" db="EMBL/GenBank/DDBJ databases">
        <authorList>
            <person name="Sun Q."/>
            <person name="Mori K."/>
        </authorList>
    </citation>
    <scope>NUCLEOTIDE SEQUENCE</scope>
    <source>
        <strain evidence="2">KCTC 62575</strain>
    </source>
</reference>
<dbReference type="Proteomes" id="UP001595455">
    <property type="component" value="Unassembled WGS sequence"/>
</dbReference>
<dbReference type="InterPro" id="IPR023214">
    <property type="entry name" value="HAD_sf"/>
</dbReference>
<dbReference type="SUPFAM" id="SSF56784">
    <property type="entry name" value="HAD-like"/>
    <property type="match status" value="1"/>
</dbReference>
<dbReference type="Proteomes" id="UP000240957">
    <property type="component" value="Unassembled WGS sequence"/>
</dbReference>
<reference evidence="3 4" key="2">
    <citation type="submission" date="2018-08" db="EMBL/GenBank/DDBJ databases">
        <title>The draft genome of Acinetobacter sichuanensis strain WCHAc060041.</title>
        <authorList>
            <person name="Qin J."/>
            <person name="Feng Y."/>
            <person name="Zong Z."/>
        </authorList>
    </citation>
    <scope>NUCLEOTIDE SEQUENCE [LARGE SCALE GENOMIC DNA]</scope>
    <source>
        <strain evidence="3 4">WCHAc060041</strain>
    </source>
</reference>
<feature type="domain" description="Sucrose phosphatase-like" evidence="1">
    <location>
        <begin position="68"/>
        <end position="225"/>
    </location>
</feature>
<evidence type="ECO:0000313" key="3">
    <source>
        <dbReference type="EMBL" id="RFC83208.1"/>
    </source>
</evidence>
<dbReference type="Gene3D" id="3.90.1070.10">
    <property type="match status" value="1"/>
</dbReference>
<dbReference type="AlphaFoldDB" id="A0A371YP18"/>
<accession>A0A371YP18</accession>
<dbReference type="EMBL" id="PYIX02000020">
    <property type="protein sequence ID" value="RFC83208.1"/>
    <property type="molecule type" value="Genomic_DNA"/>
</dbReference>
<dbReference type="EMBL" id="JBHRSF010000031">
    <property type="protein sequence ID" value="MFC2995563.1"/>
    <property type="molecule type" value="Genomic_DNA"/>
</dbReference>
<dbReference type="Pfam" id="PF05116">
    <property type="entry name" value="S6PP"/>
    <property type="match status" value="1"/>
</dbReference>
<dbReference type="GO" id="GO:0016787">
    <property type="term" value="F:hydrolase activity"/>
    <property type="evidence" value="ECO:0007669"/>
    <property type="project" value="UniProtKB-KW"/>
</dbReference>